<feature type="domain" description="PKD" evidence="2">
    <location>
        <begin position="586"/>
        <end position="623"/>
    </location>
</feature>
<dbReference type="SMART" id="SM00089">
    <property type="entry name" value="PKD"/>
    <property type="match status" value="3"/>
</dbReference>
<feature type="signal peptide" evidence="1">
    <location>
        <begin position="1"/>
        <end position="21"/>
    </location>
</feature>
<dbReference type="SUPFAM" id="SSF49299">
    <property type="entry name" value="PKD domain"/>
    <property type="match status" value="3"/>
</dbReference>
<dbReference type="InterPro" id="IPR013783">
    <property type="entry name" value="Ig-like_fold"/>
</dbReference>
<feature type="chain" id="PRO_5020707651" evidence="1">
    <location>
        <begin position="22"/>
        <end position="1171"/>
    </location>
</feature>
<evidence type="ECO:0000256" key="1">
    <source>
        <dbReference type="SAM" id="SignalP"/>
    </source>
</evidence>
<evidence type="ECO:0000259" key="2">
    <source>
        <dbReference type="PROSITE" id="PS50093"/>
    </source>
</evidence>
<proteinExistence type="predicted"/>
<dbReference type="PANTHER" id="PTHR46534">
    <property type="entry name" value="IGGFC_BINDING DOMAIN-CONTAINING PROTEIN"/>
    <property type="match status" value="1"/>
</dbReference>
<evidence type="ECO:0000313" key="4">
    <source>
        <dbReference type="Proteomes" id="UP000309594"/>
    </source>
</evidence>
<feature type="domain" description="PKD" evidence="2">
    <location>
        <begin position="753"/>
        <end position="819"/>
    </location>
</feature>
<dbReference type="InterPro" id="IPR026341">
    <property type="entry name" value="T9SS_type_B"/>
</dbReference>
<name>A0A4U1GE31_9SPHI</name>
<reference evidence="3 4" key="1">
    <citation type="submission" date="2019-04" db="EMBL/GenBank/DDBJ databases">
        <title>Pedobacter sp. RP-1-16 sp. nov., isolated from Arctic soil.</title>
        <authorList>
            <person name="Dahal R.H."/>
            <person name="Kim D.-U."/>
        </authorList>
    </citation>
    <scope>NUCLEOTIDE SEQUENCE [LARGE SCALE GENOMIC DNA]</scope>
    <source>
        <strain evidence="3 4">RP-1-16</strain>
    </source>
</reference>
<dbReference type="InterPro" id="IPR022409">
    <property type="entry name" value="PKD/Chitinase_dom"/>
</dbReference>
<dbReference type="InterPro" id="IPR035986">
    <property type="entry name" value="PKD_dom_sf"/>
</dbReference>
<keyword evidence="1" id="KW-0732">Signal</keyword>
<dbReference type="EMBL" id="SWDX01000003">
    <property type="protein sequence ID" value="TKC62321.1"/>
    <property type="molecule type" value="Genomic_DNA"/>
</dbReference>
<dbReference type="InterPro" id="IPR000601">
    <property type="entry name" value="PKD_dom"/>
</dbReference>
<dbReference type="Pfam" id="PF13585">
    <property type="entry name" value="CHU_C"/>
    <property type="match status" value="1"/>
</dbReference>
<dbReference type="PANTHER" id="PTHR46534:SF1">
    <property type="entry name" value="IGGFC-BINDING PROTEIN N-TERMINAL DOMAIN-CONTAINING PROTEIN"/>
    <property type="match status" value="1"/>
</dbReference>
<comment type="caution">
    <text evidence="3">The sequence shown here is derived from an EMBL/GenBank/DDBJ whole genome shotgun (WGS) entry which is preliminary data.</text>
</comment>
<organism evidence="3 4">
    <name type="scientific">Pedobacter hiemivivus</name>
    <dbReference type="NCBI Taxonomy" id="2530454"/>
    <lineage>
        <taxon>Bacteria</taxon>
        <taxon>Pseudomonadati</taxon>
        <taxon>Bacteroidota</taxon>
        <taxon>Sphingobacteriia</taxon>
        <taxon>Sphingobacteriales</taxon>
        <taxon>Sphingobacteriaceae</taxon>
        <taxon>Pedobacter</taxon>
    </lineage>
</organism>
<dbReference type="Pfam" id="PF18911">
    <property type="entry name" value="PKD_4"/>
    <property type="match status" value="3"/>
</dbReference>
<protein>
    <submittedName>
        <fullName evidence="3">PKD domain-containing protein</fullName>
    </submittedName>
</protein>
<dbReference type="AlphaFoldDB" id="A0A4U1GE31"/>
<evidence type="ECO:0000313" key="3">
    <source>
        <dbReference type="EMBL" id="TKC62321.1"/>
    </source>
</evidence>
<feature type="domain" description="PKD" evidence="2">
    <location>
        <begin position="669"/>
        <end position="717"/>
    </location>
</feature>
<sequence length="1171" mass="127866">MYRWVLIIWALLCFPFVNAEAQNISNEGTDFWAVFPTHDPSRNNNGTVNLANVRIYITTKTSSEVTVTCGSFNSGPVNIPGNTAVWVDVPRADSYIIVGDANSIIANKGIHVQVTPGRDKVAVFEHIYAGARSAASLILPREALGREYYSMNYIQDVSNGEVNRNFLVLVAADANTTLIVHKKDGSSFKVDFANAGDVYEYAPPNQEDLTGMYVEVDKTSPDNCNKRFAAYSGSTSLKIACNGSRDPLFQQLYPTGSWGKSYGVVPFINRRHIIRILAQEDNTTVQFEGNVIPLNKGDFYTSGELTNSALVTADKRISVAQYSLTQACSSAGGTEIFGDPEMVLLNPIEFNVKSTTLFSSDKERITERYINVLIKTSATSTFKIDGTPVNTMWTPVPSNPEYSFTQIQINAASSYLTANEGFNAIAYGFGDHESYAYSAGTNLAATTYFLVTNKITQRDAQNACVGQESDFKIILPYLVAKITWKLDDGPEEPGSLDHVIIPAADGTLTYEYKFGRSETFTELRSHRITIKIELPNDGTGCLSGEAEFSYTFDVYPLPTVDFQFPNENCADTEIQFTDAGLSNIPGKPLNKWLWDFGDGTFSTEQNPKHIFSASGPFVVKLSVGLDEGCMSDVMPKTITIGPKITTGFAADLVGCINKPHTFEDKSIVEAGATIVKWHWDFGDNTPIPTDQTLSVVQHTYTSLGKFKVTLVTESATGCVSLLYSKEITITALPIPKFTLPKICSSDNIAEFKNLSVDGDGTTASLASYLWDFGDLGSVGNASNAVDGTHKYNQPGLYTVKLTVTNANGCSDFITSDFTVNGPDVEAKFDVVNKDNLCSNKKVEIINTSTVHSVGTVIKLRIYFDAVNKPGEFIEDDDPVLNESYEHTYPAMITADPKPFTIKMVAYSGESCSNTYPQVILLNPSPIISFNNIPAVCINVGKIQLTQASETLGIAGDSKYTGLGITEDGWFDPSVAGVGRHDITYTFTAHNGGCEESLTKPIVVDPIPIVTLPSDLYILEGGEKQIDVSVSSSGNTYEWSPSEGISRNNVLSPTFFATSDRVYTLTVTTATGCSTSERVFVHVIKSIEPTNAFSPNGDGVNDVWVIKYIETYVAATVDIFNRYGEKVFFSQGYSIPFDGNYQGIQLPVGTYYYIINPKNGKKTITGSLTLIR</sequence>
<dbReference type="Proteomes" id="UP000309594">
    <property type="component" value="Unassembled WGS sequence"/>
</dbReference>
<gene>
    <name evidence="3" type="ORF">FBD94_08860</name>
</gene>
<accession>A0A4U1GE31</accession>
<dbReference type="CDD" id="cd00146">
    <property type="entry name" value="PKD"/>
    <property type="match status" value="3"/>
</dbReference>
<dbReference type="PROSITE" id="PS50093">
    <property type="entry name" value="PKD"/>
    <property type="match status" value="3"/>
</dbReference>
<dbReference type="InterPro" id="IPR035234">
    <property type="entry name" value="IgGFc-bd_N"/>
</dbReference>
<dbReference type="NCBIfam" id="TIGR04131">
    <property type="entry name" value="Bac_Flav_CTERM"/>
    <property type="match status" value="1"/>
</dbReference>
<dbReference type="Pfam" id="PF17517">
    <property type="entry name" value="IgGFc_binding"/>
    <property type="match status" value="1"/>
</dbReference>
<dbReference type="Gene3D" id="2.60.40.10">
    <property type="entry name" value="Immunoglobulins"/>
    <property type="match status" value="3"/>
</dbReference>